<reference evidence="2 3" key="1">
    <citation type="submission" date="2018-06" db="EMBL/GenBank/DDBJ databases">
        <title>Genome Sequence of the Brown Rot Fungal Pathogen Monilinia fructigena.</title>
        <authorList>
            <person name="Landi L."/>
            <person name="De Miccolis Angelini R.M."/>
            <person name="Pollastro S."/>
            <person name="Abate D."/>
            <person name="Faretra F."/>
            <person name="Romanazzi G."/>
        </authorList>
    </citation>
    <scope>NUCLEOTIDE SEQUENCE [LARGE SCALE GENOMIC DNA]</scope>
    <source>
        <strain evidence="2 3">Mfrg269</strain>
    </source>
</reference>
<organism evidence="2 3">
    <name type="scientific">Monilinia fructigena</name>
    <dbReference type="NCBI Taxonomy" id="38457"/>
    <lineage>
        <taxon>Eukaryota</taxon>
        <taxon>Fungi</taxon>
        <taxon>Dikarya</taxon>
        <taxon>Ascomycota</taxon>
        <taxon>Pezizomycotina</taxon>
        <taxon>Leotiomycetes</taxon>
        <taxon>Helotiales</taxon>
        <taxon>Sclerotiniaceae</taxon>
        <taxon>Monilinia</taxon>
    </lineage>
</organism>
<feature type="region of interest" description="Disordered" evidence="1">
    <location>
        <begin position="1"/>
        <end position="30"/>
    </location>
</feature>
<gene>
    <name evidence="2" type="ORF">DID88_009586</name>
</gene>
<dbReference type="OrthoDB" id="8062037at2759"/>
<protein>
    <submittedName>
        <fullName evidence="2">Uncharacterized protein</fullName>
    </submittedName>
</protein>
<sequence length="79" mass="8068">MLETLPIVKFGDPEPAKSANGDVELENGKYSSCPVTKTDFTADGTRNSPAAAAIIASSAQSGVGSDTQPKSGDNEAQQP</sequence>
<accession>A0A395IML9</accession>
<dbReference type="AlphaFoldDB" id="A0A395IML9"/>
<feature type="compositionally biased region" description="Polar residues" evidence="1">
    <location>
        <begin position="60"/>
        <end position="79"/>
    </location>
</feature>
<evidence type="ECO:0000313" key="2">
    <source>
        <dbReference type="EMBL" id="RAL61547.1"/>
    </source>
</evidence>
<evidence type="ECO:0000313" key="3">
    <source>
        <dbReference type="Proteomes" id="UP000249056"/>
    </source>
</evidence>
<comment type="caution">
    <text evidence="2">The sequence shown here is derived from an EMBL/GenBank/DDBJ whole genome shotgun (WGS) entry which is preliminary data.</text>
</comment>
<name>A0A395IML9_9HELO</name>
<feature type="region of interest" description="Disordered" evidence="1">
    <location>
        <begin position="56"/>
        <end position="79"/>
    </location>
</feature>
<evidence type="ECO:0000256" key="1">
    <source>
        <dbReference type="SAM" id="MobiDB-lite"/>
    </source>
</evidence>
<proteinExistence type="predicted"/>
<dbReference type="Proteomes" id="UP000249056">
    <property type="component" value="Unassembled WGS sequence"/>
</dbReference>
<keyword evidence="3" id="KW-1185">Reference proteome</keyword>
<dbReference type="EMBL" id="QKRW01000030">
    <property type="protein sequence ID" value="RAL61547.1"/>
    <property type="molecule type" value="Genomic_DNA"/>
</dbReference>